<dbReference type="PROSITE" id="PS51384">
    <property type="entry name" value="FAD_FR"/>
    <property type="match status" value="1"/>
</dbReference>
<dbReference type="Gene3D" id="2.40.30.10">
    <property type="entry name" value="Translation factors"/>
    <property type="match status" value="1"/>
</dbReference>
<sequence length="437" mass="47570">MAVVQTQTTPTEAPAGTPKTAPTVTAEQIAIVKATAPVLKDHGVAITTLFYKNLIDDNPPLKNMFNLTAQTTGAQPRALANAVLAYATYIDEPQFLKHAIERIAHKHASLQVEPAMYDLVGQYLIQAIGIVLGAAATPAIVDAWTAAYSVLADIFINREKVLYSEARSRDDIRGWVGWRKFRVARREAADDARNIVSLYLEPVDGVPLPSYRPGQYVSLQLFVPGLNLLQSRQYSLSKVFDSQGSHYRISVKRDNGRENTPRGIVSNMVHALNEDDEVELSQPQGEFVVEDNGSLEEQPPLVLLSAGVGATAVFPILQQAAEDGQPASWLHGSHSLAAVPFEKGVQAIKAAHPDQVETQLFLTNAEPSAHASMTISRLEIASLTPADQTRLLRTDNTRTGYYICGPASFMLESRTALSELGVAPDRIHLELFATGDL</sequence>
<dbReference type="SUPFAM" id="SSF63380">
    <property type="entry name" value="Riboflavin synthase domain-like"/>
    <property type="match status" value="1"/>
</dbReference>
<evidence type="ECO:0000256" key="10">
    <source>
        <dbReference type="SAM" id="MobiDB-lite"/>
    </source>
</evidence>
<dbReference type="PROSITE" id="PS01033">
    <property type="entry name" value="GLOBIN"/>
    <property type="match status" value="1"/>
</dbReference>
<dbReference type="STRING" id="1262450.S3C729"/>
<keyword evidence="4" id="KW-0349">Heme</keyword>
<dbReference type="eggNOG" id="KOG3378">
    <property type="taxonomic scope" value="Eukaryota"/>
</dbReference>
<dbReference type="GO" id="GO:0071949">
    <property type="term" value="F:FAD binding"/>
    <property type="evidence" value="ECO:0007669"/>
    <property type="project" value="TreeGrafter"/>
</dbReference>
<evidence type="ECO:0000313" key="13">
    <source>
        <dbReference type="EMBL" id="EPE09339.1"/>
    </source>
</evidence>
<name>S3C729_OPHP1</name>
<feature type="region of interest" description="Disordered" evidence="10">
    <location>
        <begin position="1"/>
        <end position="21"/>
    </location>
</feature>
<proteinExistence type="inferred from homology"/>
<dbReference type="Gene3D" id="1.10.490.10">
    <property type="entry name" value="Globins"/>
    <property type="match status" value="1"/>
</dbReference>
<keyword evidence="7" id="KW-0520">NAD</keyword>
<evidence type="ECO:0000256" key="7">
    <source>
        <dbReference type="ARBA" id="ARBA00023027"/>
    </source>
</evidence>
<dbReference type="PANTHER" id="PTHR43396:SF3">
    <property type="entry name" value="FLAVOHEMOPROTEIN"/>
    <property type="match status" value="1"/>
</dbReference>
<dbReference type="InterPro" id="IPR039261">
    <property type="entry name" value="FNR_nucleotide-bd"/>
</dbReference>
<dbReference type="InterPro" id="IPR012292">
    <property type="entry name" value="Globin/Proto"/>
</dbReference>
<comment type="catalytic activity">
    <reaction evidence="9">
        <text>2 nitric oxide + NADPH + 2 O2 = 2 nitrate + NADP(+) + H(+)</text>
        <dbReference type="Rhea" id="RHEA:19465"/>
        <dbReference type="ChEBI" id="CHEBI:15378"/>
        <dbReference type="ChEBI" id="CHEBI:15379"/>
        <dbReference type="ChEBI" id="CHEBI:16480"/>
        <dbReference type="ChEBI" id="CHEBI:17632"/>
        <dbReference type="ChEBI" id="CHEBI:57783"/>
        <dbReference type="ChEBI" id="CHEBI:58349"/>
        <dbReference type="EC" id="1.14.12.17"/>
    </reaction>
</comment>
<dbReference type="Pfam" id="PF00175">
    <property type="entry name" value="NAD_binding_1"/>
    <property type="match status" value="1"/>
</dbReference>
<evidence type="ECO:0000256" key="1">
    <source>
        <dbReference type="ARBA" id="ARBA00006401"/>
    </source>
</evidence>
<comment type="catalytic activity">
    <reaction evidence="8">
        <text>2 nitric oxide + NADH + 2 O2 = 2 nitrate + NAD(+) + H(+)</text>
        <dbReference type="Rhea" id="RHEA:19469"/>
        <dbReference type="ChEBI" id="CHEBI:15378"/>
        <dbReference type="ChEBI" id="CHEBI:15379"/>
        <dbReference type="ChEBI" id="CHEBI:16480"/>
        <dbReference type="ChEBI" id="CHEBI:17632"/>
        <dbReference type="ChEBI" id="CHEBI:57540"/>
        <dbReference type="ChEBI" id="CHEBI:57945"/>
        <dbReference type="EC" id="1.14.12.17"/>
    </reaction>
</comment>
<dbReference type="InterPro" id="IPR001433">
    <property type="entry name" value="OxRdtase_FAD/NAD-bd"/>
</dbReference>
<dbReference type="GO" id="GO:0020037">
    <property type="term" value="F:heme binding"/>
    <property type="evidence" value="ECO:0007669"/>
    <property type="project" value="InterPro"/>
</dbReference>
<dbReference type="GO" id="GO:0009636">
    <property type="term" value="P:response to toxic substance"/>
    <property type="evidence" value="ECO:0007669"/>
    <property type="project" value="UniProtKB-KW"/>
</dbReference>
<evidence type="ECO:0000259" key="11">
    <source>
        <dbReference type="PROSITE" id="PS01033"/>
    </source>
</evidence>
<dbReference type="Proteomes" id="UP000016923">
    <property type="component" value="Unassembled WGS sequence"/>
</dbReference>
<evidence type="ECO:0000256" key="4">
    <source>
        <dbReference type="ARBA" id="ARBA00022617"/>
    </source>
</evidence>
<comment type="similarity">
    <text evidence="1">In the C-terminal section; belongs to the flavoprotein pyridine nucleotide cytochrome reductase family.</text>
</comment>
<dbReference type="GO" id="GO:0046210">
    <property type="term" value="P:nitric oxide catabolic process"/>
    <property type="evidence" value="ECO:0007669"/>
    <property type="project" value="TreeGrafter"/>
</dbReference>
<dbReference type="GO" id="GO:0008941">
    <property type="term" value="F:nitric oxide dioxygenase NAD(P)H activity"/>
    <property type="evidence" value="ECO:0007669"/>
    <property type="project" value="UniProtKB-EC"/>
</dbReference>
<dbReference type="EMBL" id="KE148147">
    <property type="protein sequence ID" value="EPE09339.1"/>
    <property type="molecule type" value="Genomic_DNA"/>
</dbReference>
<dbReference type="GO" id="GO:0019825">
    <property type="term" value="F:oxygen binding"/>
    <property type="evidence" value="ECO:0007669"/>
    <property type="project" value="InterPro"/>
</dbReference>
<reference evidence="13 14" key="1">
    <citation type="journal article" date="2013" name="BMC Genomics">
        <title>The genome and transcriptome of the pine saprophyte Ophiostoma piceae, and a comparison with the bark beetle-associated pine pathogen Grosmannia clavigera.</title>
        <authorList>
            <person name="Haridas S."/>
            <person name="Wang Y."/>
            <person name="Lim L."/>
            <person name="Massoumi Alamouti S."/>
            <person name="Jackman S."/>
            <person name="Docking R."/>
            <person name="Robertson G."/>
            <person name="Birol I."/>
            <person name="Bohlmann J."/>
            <person name="Breuil C."/>
        </authorList>
    </citation>
    <scope>NUCLEOTIDE SEQUENCE [LARGE SCALE GENOMIC DNA]</scope>
    <source>
        <strain evidence="13 14">UAMH 11346</strain>
    </source>
</reference>
<evidence type="ECO:0000256" key="3">
    <source>
        <dbReference type="ARBA" id="ARBA00022575"/>
    </source>
</evidence>
<feature type="domain" description="FAD-binding FR-type" evidence="12">
    <location>
        <begin position="176"/>
        <end position="290"/>
    </location>
</feature>
<feature type="compositionally biased region" description="Polar residues" evidence="10">
    <location>
        <begin position="1"/>
        <end position="11"/>
    </location>
</feature>
<dbReference type="EC" id="1.14.12.17" evidence="2"/>
<evidence type="ECO:0000256" key="9">
    <source>
        <dbReference type="ARBA" id="ARBA00049433"/>
    </source>
</evidence>
<evidence type="ECO:0000256" key="8">
    <source>
        <dbReference type="ARBA" id="ARBA00048649"/>
    </source>
</evidence>
<dbReference type="VEuPathDB" id="FungiDB:F503_07115"/>
<dbReference type="HOGENOM" id="CLU_003827_12_0_1"/>
<dbReference type="OrthoDB" id="436496at2759"/>
<dbReference type="InterPro" id="IPR017927">
    <property type="entry name" value="FAD-bd_FR_type"/>
</dbReference>
<dbReference type="InterPro" id="IPR000971">
    <property type="entry name" value="Globin"/>
</dbReference>
<organism evidence="13 14">
    <name type="scientific">Ophiostoma piceae (strain UAMH 11346)</name>
    <name type="common">Sap stain fungus</name>
    <dbReference type="NCBI Taxonomy" id="1262450"/>
    <lineage>
        <taxon>Eukaryota</taxon>
        <taxon>Fungi</taxon>
        <taxon>Dikarya</taxon>
        <taxon>Ascomycota</taxon>
        <taxon>Pezizomycotina</taxon>
        <taxon>Sordariomycetes</taxon>
        <taxon>Sordariomycetidae</taxon>
        <taxon>Ophiostomatales</taxon>
        <taxon>Ophiostomataceae</taxon>
        <taxon>Ophiostoma</taxon>
    </lineage>
</organism>
<keyword evidence="3" id="KW-0216">Detoxification</keyword>
<dbReference type="GO" id="GO:0046872">
    <property type="term" value="F:metal ion binding"/>
    <property type="evidence" value="ECO:0007669"/>
    <property type="project" value="UniProtKB-KW"/>
</dbReference>
<dbReference type="Gene3D" id="3.40.50.80">
    <property type="entry name" value="Nucleotide-binding domain of ferredoxin-NADP reductase (FNR) module"/>
    <property type="match status" value="1"/>
</dbReference>
<protein>
    <recommendedName>
        <fullName evidence="2">nitric oxide dioxygenase</fullName>
        <ecNumber evidence="2">1.14.12.17</ecNumber>
    </recommendedName>
</protein>
<dbReference type="InterPro" id="IPR017938">
    <property type="entry name" value="Riboflavin_synthase-like_b-brl"/>
</dbReference>
<dbReference type="SUPFAM" id="SSF46458">
    <property type="entry name" value="Globin-like"/>
    <property type="match status" value="1"/>
</dbReference>
<dbReference type="CDD" id="cd08922">
    <property type="entry name" value="FHb-globin"/>
    <property type="match status" value="1"/>
</dbReference>
<keyword evidence="6" id="KW-0408">Iron</keyword>
<gene>
    <name evidence="13" type="ORF">F503_07115</name>
</gene>
<dbReference type="PANTHER" id="PTHR43396">
    <property type="entry name" value="FLAVOHEMOPROTEIN"/>
    <property type="match status" value="1"/>
</dbReference>
<evidence type="ECO:0000256" key="2">
    <source>
        <dbReference type="ARBA" id="ARBA00012229"/>
    </source>
</evidence>
<feature type="domain" description="Globin" evidence="11">
    <location>
        <begin position="23"/>
        <end position="160"/>
    </location>
</feature>
<dbReference type="CDD" id="cd06184">
    <property type="entry name" value="flavohem_like_fad_nad_binding"/>
    <property type="match status" value="1"/>
</dbReference>
<dbReference type="GO" id="GO:0071500">
    <property type="term" value="P:cellular response to nitrosative stress"/>
    <property type="evidence" value="ECO:0007669"/>
    <property type="project" value="TreeGrafter"/>
</dbReference>
<keyword evidence="5" id="KW-0479">Metal-binding</keyword>
<evidence type="ECO:0000313" key="14">
    <source>
        <dbReference type="Proteomes" id="UP000016923"/>
    </source>
</evidence>
<dbReference type="Pfam" id="PF00042">
    <property type="entry name" value="Globin"/>
    <property type="match status" value="1"/>
</dbReference>
<dbReference type="FunFam" id="1.10.490.10:FF:000003">
    <property type="entry name" value="Flavohemoprotein"/>
    <property type="match status" value="1"/>
</dbReference>
<keyword evidence="14" id="KW-1185">Reference proteome</keyword>
<dbReference type="AlphaFoldDB" id="S3C729"/>
<dbReference type="InterPro" id="IPR009050">
    <property type="entry name" value="Globin-like_sf"/>
</dbReference>
<dbReference type="OMA" id="ADIHYEV"/>
<dbReference type="SUPFAM" id="SSF52343">
    <property type="entry name" value="Ferredoxin reductase-like, C-terminal NADP-linked domain"/>
    <property type="match status" value="1"/>
</dbReference>
<accession>S3C729</accession>
<evidence type="ECO:0000256" key="5">
    <source>
        <dbReference type="ARBA" id="ARBA00022723"/>
    </source>
</evidence>
<evidence type="ECO:0000259" key="12">
    <source>
        <dbReference type="PROSITE" id="PS51384"/>
    </source>
</evidence>
<evidence type="ECO:0000256" key="6">
    <source>
        <dbReference type="ARBA" id="ARBA00023004"/>
    </source>
</evidence>